<dbReference type="Pfam" id="PF00884">
    <property type="entry name" value="Sulfatase"/>
    <property type="match status" value="1"/>
</dbReference>
<dbReference type="RefSeq" id="WP_349642441.1">
    <property type="nucleotide sequence ID" value="NZ_CAWVOH010000004.1"/>
</dbReference>
<comment type="caution">
    <text evidence="11">The sequence shown here is derived from an EMBL/GenBank/DDBJ whole genome shotgun (WGS) entry which is preliminary data.</text>
</comment>
<dbReference type="InterPro" id="IPR000917">
    <property type="entry name" value="Sulfatase_N"/>
</dbReference>
<evidence type="ECO:0000256" key="9">
    <source>
        <dbReference type="SAM" id="Phobius"/>
    </source>
</evidence>
<dbReference type="SUPFAM" id="SSF53649">
    <property type="entry name" value="Alkaline phosphatase-like"/>
    <property type="match status" value="1"/>
</dbReference>
<dbReference type="Proteomes" id="UP001314241">
    <property type="component" value="Unassembled WGS sequence"/>
</dbReference>
<accession>A0ABM9N7H9</accession>
<keyword evidence="5 9" id="KW-0812">Transmembrane</keyword>
<dbReference type="InterPro" id="IPR012160">
    <property type="entry name" value="LtaS-like"/>
</dbReference>
<keyword evidence="4" id="KW-1003">Cell membrane</keyword>
<protein>
    <submittedName>
        <fullName evidence="11">AlkP superfamily (MdoB)</fullName>
        <ecNumber evidence="11">2.7.8.20</ecNumber>
    </submittedName>
</protein>
<feature type="transmembrane region" description="Helical" evidence="9">
    <location>
        <begin position="143"/>
        <end position="161"/>
    </location>
</feature>
<feature type="transmembrane region" description="Helical" evidence="9">
    <location>
        <begin position="58"/>
        <end position="80"/>
    </location>
</feature>
<comment type="similarity">
    <text evidence="3">Belongs to the LTA synthase family.</text>
</comment>
<reference evidence="11 12" key="1">
    <citation type="submission" date="2024-01" db="EMBL/GenBank/DDBJ databases">
        <authorList>
            <person name="Botero Cardona J."/>
        </authorList>
    </citation>
    <scope>NUCLEOTIDE SEQUENCE [LARGE SCALE GENOMIC DNA]</scope>
    <source>
        <strain evidence="11 12">LMG 33000</strain>
    </source>
</reference>
<dbReference type="InterPro" id="IPR017850">
    <property type="entry name" value="Alkaline_phosphatase_core_sf"/>
</dbReference>
<dbReference type="CDD" id="cd16015">
    <property type="entry name" value="LTA_synthase"/>
    <property type="match status" value="1"/>
</dbReference>
<keyword evidence="7 9" id="KW-0472">Membrane</keyword>
<evidence type="ECO:0000256" key="4">
    <source>
        <dbReference type="ARBA" id="ARBA00022475"/>
    </source>
</evidence>
<dbReference type="PANTHER" id="PTHR47371">
    <property type="entry name" value="LIPOTEICHOIC ACID SYNTHASE"/>
    <property type="match status" value="1"/>
</dbReference>
<feature type="compositionally biased region" description="Polar residues" evidence="8">
    <location>
        <begin position="678"/>
        <end position="698"/>
    </location>
</feature>
<dbReference type="EC" id="2.7.8.20" evidence="11"/>
<comment type="subcellular location">
    <subcellularLocation>
        <location evidence="1">Cell membrane</location>
        <topology evidence="1">Multi-pass membrane protein</topology>
    </subcellularLocation>
</comment>
<evidence type="ECO:0000256" key="8">
    <source>
        <dbReference type="SAM" id="MobiDB-lite"/>
    </source>
</evidence>
<dbReference type="Gene3D" id="3.40.720.10">
    <property type="entry name" value="Alkaline Phosphatase, subunit A"/>
    <property type="match status" value="1"/>
</dbReference>
<evidence type="ECO:0000256" key="1">
    <source>
        <dbReference type="ARBA" id="ARBA00004651"/>
    </source>
</evidence>
<organism evidence="11 12">
    <name type="scientific">Eupransor demetentiae</name>
    <dbReference type="NCBI Taxonomy" id="3109584"/>
    <lineage>
        <taxon>Bacteria</taxon>
        <taxon>Bacillati</taxon>
        <taxon>Bacillota</taxon>
        <taxon>Bacilli</taxon>
        <taxon>Lactobacillales</taxon>
        <taxon>Lactobacillaceae</taxon>
        <taxon>Eupransor</taxon>
    </lineage>
</organism>
<evidence type="ECO:0000256" key="3">
    <source>
        <dbReference type="ARBA" id="ARBA00009983"/>
    </source>
</evidence>
<dbReference type="InterPro" id="IPR050448">
    <property type="entry name" value="OpgB/LTA_synthase_biosynth"/>
</dbReference>
<keyword evidence="12" id="KW-1185">Reference proteome</keyword>
<dbReference type="PANTHER" id="PTHR47371:SF3">
    <property type="entry name" value="PHOSPHOGLYCEROL TRANSFERASE I"/>
    <property type="match status" value="1"/>
</dbReference>
<evidence type="ECO:0000259" key="10">
    <source>
        <dbReference type="Pfam" id="PF00884"/>
    </source>
</evidence>
<gene>
    <name evidence="11" type="ORF">R54876_GBNLAHCA_01482</name>
</gene>
<evidence type="ECO:0000313" key="11">
    <source>
        <dbReference type="EMBL" id="CAK8054899.1"/>
    </source>
</evidence>
<feature type="region of interest" description="Disordered" evidence="8">
    <location>
        <begin position="673"/>
        <end position="726"/>
    </location>
</feature>
<proteinExistence type="inferred from homology"/>
<feature type="transmembrane region" description="Helical" evidence="9">
    <location>
        <begin position="28"/>
        <end position="46"/>
    </location>
</feature>
<evidence type="ECO:0000256" key="6">
    <source>
        <dbReference type="ARBA" id="ARBA00022989"/>
    </source>
</evidence>
<evidence type="ECO:0000256" key="5">
    <source>
        <dbReference type="ARBA" id="ARBA00022692"/>
    </source>
</evidence>
<name>A0ABM9N7H9_9LACO</name>
<evidence type="ECO:0000313" key="12">
    <source>
        <dbReference type="Proteomes" id="UP001314241"/>
    </source>
</evidence>
<keyword evidence="11" id="KW-0808">Transferase</keyword>
<feature type="transmembrane region" description="Helical" evidence="9">
    <location>
        <begin position="173"/>
        <end position="190"/>
    </location>
</feature>
<comment type="pathway">
    <text evidence="2">Cell wall biogenesis; lipoteichoic acid biosynthesis.</text>
</comment>
<evidence type="ECO:0000256" key="7">
    <source>
        <dbReference type="ARBA" id="ARBA00023136"/>
    </source>
</evidence>
<dbReference type="EMBL" id="CAWVOH010000004">
    <property type="protein sequence ID" value="CAK8054899.1"/>
    <property type="molecule type" value="Genomic_DNA"/>
</dbReference>
<dbReference type="Gene3D" id="3.30.1120.170">
    <property type="match status" value="1"/>
</dbReference>
<feature type="transmembrane region" description="Helical" evidence="9">
    <location>
        <begin position="87"/>
        <end position="108"/>
    </location>
</feature>
<dbReference type="PIRSF" id="PIRSF005091">
    <property type="entry name" value="Mmb_sulf_HI1246"/>
    <property type="match status" value="1"/>
</dbReference>
<feature type="domain" description="Sulfatase N-terminal" evidence="10">
    <location>
        <begin position="265"/>
        <end position="563"/>
    </location>
</feature>
<keyword evidence="6 9" id="KW-1133">Transmembrane helix</keyword>
<sequence length="726" mass="83463">MKNYFAKIWERSLRPSNWRNQLNSRTGFFAWVVFAVWLKTVIAYIFEFNWVHANGVFQGFLLLLNPLGFTIIILSLTLFIHRKQLYYGALLGLDALLTILLYANILYFREYSDYMSVNTVLTFGTVNQGTKGAGSIAFGYQDIIFWLDIIIFIGLFLFKWIRMDGHRLARFHALRIFTLGWVILAFNLMLSDIDRPQLLTKQFDRGYMVKYLGLGPFTIYDGYNTYETSEVRKTATPDELNQVKDYVKSHYADINPTYFGKVKGKNVIVIHLESFQQMSIDRQINGQEVTPFLNSVYHDPSTISFDNFFNQVGQGKTSDAENMLETSTFGLPQGSLFSKLGNDQTFQAMPAILNQREGYSSAVFHGNNGSFWNRNNVYARMGYQNWISSEFFDVTGKKATSWGLKDKLLFKDSIPYLERLNQPFYAKYLTVTNHTPFTLDKEDQDPNFITSNSGSRNIDNYWITNHYLDQSIKEFFDYLKKSGLYDNTMVVMYGDHYGITNTENRNLAPLLGQDPNNWNDLDNANLQRTPLMIHIPGYKDGHIDHTYGGEIDVAPTIEHLLGISTKRYIQFGQDLLSKDRNQLVVFRNKDWISPDYASLSGVYWNVKTGERIDDPTGSLKTKLEKMDKAAREQLAMSDNLNQKNLLRFYTPEGFKAVSSKKANYSKKATVARLRKSSNSKGSTSLYSKNHHQTTTGEYTTDAPELYDEKSDTTRVIPRGSDDFSTN</sequence>
<dbReference type="GO" id="GO:0008960">
    <property type="term" value="F:phosphatidylglycerol-membrane-oligosaccharide glycerophosphotransferase activity"/>
    <property type="evidence" value="ECO:0007669"/>
    <property type="project" value="UniProtKB-EC"/>
</dbReference>
<evidence type="ECO:0000256" key="2">
    <source>
        <dbReference type="ARBA" id="ARBA00004936"/>
    </source>
</evidence>